<reference evidence="1" key="1">
    <citation type="submission" date="2021-11" db="EMBL/GenBank/DDBJ databases">
        <authorList>
            <person name="Islam A."/>
            <person name="Islam S."/>
            <person name="Flora M.S."/>
            <person name="Rahman M."/>
            <person name="Ziaur R.M."/>
            <person name="Epstein J.H."/>
            <person name="Hassan M."/>
            <person name="Klassen M."/>
            <person name="Woodard K."/>
            <person name="Webb A."/>
            <person name="Webby R.J."/>
            <person name="El Zowalaty M.E."/>
        </authorList>
    </citation>
    <scope>NUCLEOTIDE SEQUENCE</scope>
    <source>
        <strain evidence="1">Pbs3</strain>
    </source>
</reference>
<sequence length="83" mass="9212">MTLKKVQHTGLTIRLVESLIATPENAALLLFPVGKTMPQPTTREEVLDRFELLWQLHKVGLVHGSPRVPNVSSSRKGVFGLIL</sequence>
<accession>A0AAU9L400</accession>
<gene>
    <name evidence="1" type="ORF">PBS003_LOCUS5238</name>
</gene>
<dbReference type="Proteomes" id="UP001160483">
    <property type="component" value="Unassembled WGS sequence"/>
</dbReference>
<dbReference type="AlphaFoldDB" id="A0AAU9L400"/>
<comment type="caution">
    <text evidence="1">The sequence shown here is derived from an EMBL/GenBank/DDBJ whole genome shotgun (WGS) entry which is preliminary data.</text>
</comment>
<organism evidence="1 2">
    <name type="scientific">Peronospora belbahrii</name>
    <dbReference type="NCBI Taxonomy" id="622444"/>
    <lineage>
        <taxon>Eukaryota</taxon>
        <taxon>Sar</taxon>
        <taxon>Stramenopiles</taxon>
        <taxon>Oomycota</taxon>
        <taxon>Peronosporomycetes</taxon>
        <taxon>Peronosporales</taxon>
        <taxon>Peronosporaceae</taxon>
        <taxon>Peronospora</taxon>
    </lineage>
</organism>
<protein>
    <submittedName>
        <fullName evidence="1">Uncharacterized protein</fullName>
    </submittedName>
</protein>
<evidence type="ECO:0000313" key="1">
    <source>
        <dbReference type="EMBL" id="CAH0478546.1"/>
    </source>
</evidence>
<proteinExistence type="predicted"/>
<name>A0AAU9L400_9STRA</name>
<dbReference type="EMBL" id="CAKKTJ010000262">
    <property type="protein sequence ID" value="CAH0478546.1"/>
    <property type="molecule type" value="Genomic_DNA"/>
</dbReference>
<evidence type="ECO:0000313" key="2">
    <source>
        <dbReference type="Proteomes" id="UP001160483"/>
    </source>
</evidence>